<dbReference type="AlphaFoldDB" id="A0A1A9K4V6"/>
<dbReference type="Proteomes" id="UP000077748">
    <property type="component" value="Chromosome"/>
</dbReference>
<dbReference type="SUPFAM" id="SSF53448">
    <property type="entry name" value="Nucleotide-diphospho-sugar transferases"/>
    <property type="match status" value="1"/>
</dbReference>
<name>A0A1A9K4V6_9PSED</name>
<dbReference type="EMBL" id="CP015878">
    <property type="protein sequence ID" value="ANI12786.1"/>
    <property type="molecule type" value="Genomic_DNA"/>
</dbReference>
<gene>
    <name evidence="1" type="ORF">A9C11_01825</name>
</gene>
<organism evidence="1 2">
    <name type="scientific">Pseudomonas citronellolis</name>
    <dbReference type="NCBI Taxonomy" id="53408"/>
    <lineage>
        <taxon>Bacteria</taxon>
        <taxon>Pseudomonadati</taxon>
        <taxon>Pseudomonadota</taxon>
        <taxon>Gammaproteobacteria</taxon>
        <taxon>Pseudomonadales</taxon>
        <taxon>Pseudomonadaceae</taxon>
        <taxon>Pseudomonas</taxon>
    </lineage>
</organism>
<dbReference type="Gene3D" id="3.90.550.20">
    <property type="match status" value="1"/>
</dbReference>
<sequence length="244" mass="27044">MPAYVALALVSMRRTLGERFLLLTPRTVLDLIDPRVLGKTWGFEPLPFTLAEGIEAIVAKSDFIRMAFVHRHGGAWVDADTLFLRDPTSALFPAGLSHKLHWHSECIFASQPGNPLLARALATGLDGGAHAWGNPGRIKDIVAQADDELVLIAGDVIDPGYRPRYNFASCEVMRRQDVSVADFLLTDATMLKLYNTYFRRTAKRMESVAEFLAGGTLLAKLFLHIEADLGYWLGESERLMEAVS</sequence>
<evidence type="ECO:0000313" key="1">
    <source>
        <dbReference type="EMBL" id="ANI12786.1"/>
    </source>
</evidence>
<protein>
    <recommendedName>
        <fullName evidence="3">Glycosyltransferase sugar-binding region containing DXD motif-containing protein</fullName>
    </recommendedName>
</protein>
<proteinExistence type="predicted"/>
<dbReference type="InterPro" id="IPR029044">
    <property type="entry name" value="Nucleotide-diphossugar_trans"/>
</dbReference>
<accession>A0A1A9K4V6</accession>
<evidence type="ECO:0008006" key="3">
    <source>
        <dbReference type="Google" id="ProtNLM"/>
    </source>
</evidence>
<evidence type="ECO:0000313" key="2">
    <source>
        <dbReference type="Proteomes" id="UP000077748"/>
    </source>
</evidence>
<reference evidence="1 2" key="1">
    <citation type="submission" date="2016-05" db="EMBL/GenBank/DDBJ databases">
        <title>Genome Sequence of Pseudomonas citronellolis Strain SJTE-3, an Estrogens and Persistent Organic Pollutants degradation strain.</title>
        <authorList>
            <person name="Liang R."/>
        </authorList>
    </citation>
    <scope>NUCLEOTIDE SEQUENCE [LARGE SCALE GENOMIC DNA]</scope>
    <source>
        <strain evidence="1 2">SJTE-3</strain>
    </source>
</reference>
<dbReference type="RefSeq" id="WP_052168385.1">
    <property type="nucleotide sequence ID" value="NZ_CP015878.1"/>
</dbReference>